<dbReference type="Proteomes" id="UP001054945">
    <property type="component" value="Unassembled WGS sequence"/>
</dbReference>
<reference evidence="1 2" key="1">
    <citation type="submission" date="2021-06" db="EMBL/GenBank/DDBJ databases">
        <title>Caerostris extrusa draft genome.</title>
        <authorList>
            <person name="Kono N."/>
            <person name="Arakawa K."/>
        </authorList>
    </citation>
    <scope>NUCLEOTIDE SEQUENCE [LARGE SCALE GENOMIC DNA]</scope>
</reference>
<evidence type="ECO:0000313" key="2">
    <source>
        <dbReference type="Proteomes" id="UP001054945"/>
    </source>
</evidence>
<evidence type="ECO:0000313" key="1">
    <source>
        <dbReference type="EMBL" id="GIY68639.1"/>
    </source>
</evidence>
<organism evidence="1 2">
    <name type="scientific">Caerostris extrusa</name>
    <name type="common">Bark spider</name>
    <name type="synonym">Caerostris bankana</name>
    <dbReference type="NCBI Taxonomy" id="172846"/>
    <lineage>
        <taxon>Eukaryota</taxon>
        <taxon>Metazoa</taxon>
        <taxon>Ecdysozoa</taxon>
        <taxon>Arthropoda</taxon>
        <taxon>Chelicerata</taxon>
        <taxon>Arachnida</taxon>
        <taxon>Araneae</taxon>
        <taxon>Araneomorphae</taxon>
        <taxon>Entelegynae</taxon>
        <taxon>Araneoidea</taxon>
        <taxon>Araneidae</taxon>
        <taxon>Caerostris</taxon>
    </lineage>
</organism>
<proteinExistence type="predicted"/>
<comment type="caution">
    <text evidence="1">The sequence shown here is derived from an EMBL/GenBank/DDBJ whole genome shotgun (WGS) entry which is preliminary data.</text>
</comment>
<sequence length="116" mass="13497">MSCPVHRQANGPESQRRRYTNETSLKFRPISLFLLEPKLLGFQFYCFFLKSHEEENRLPVASVSFFSQSNNIPKLVASPWNSDLSFFRHEKGRKGFCCSCSEGRKSCSYCCERINK</sequence>
<gene>
    <name evidence="1" type="ORF">CEXT_57701</name>
</gene>
<protein>
    <submittedName>
        <fullName evidence="1">Uncharacterized protein</fullName>
    </submittedName>
</protein>
<dbReference type="EMBL" id="BPLR01014413">
    <property type="protein sequence ID" value="GIY68639.1"/>
    <property type="molecule type" value="Genomic_DNA"/>
</dbReference>
<name>A0AAV4VFH7_CAEEX</name>
<keyword evidence="2" id="KW-1185">Reference proteome</keyword>
<accession>A0AAV4VFH7</accession>
<dbReference type="AlphaFoldDB" id="A0AAV4VFH7"/>